<dbReference type="PANTHER" id="PTHR32194:SF0">
    <property type="entry name" value="ATP-DEPENDENT PROTEASE SUBUNIT HSLV"/>
    <property type="match status" value="1"/>
</dbReference>
<evidence type="ECO:0000256" key="7">
    <source>
        <dbReference type="ARBA" id="ARBA00022942"/>
    </source>
</evidence>
<dbReference type="InterPro" id="IPR000243">
    <property type="entry name" value="Pept_T1A_subB"/>
</dbReference>
<dbReference type="AlphaFoldDB" id="A0A2T0PU75"/>
<evidence type="ECO:0000256" key="11">
    <source>
        <dbReference type="PIRSR" id="PIRSR600243-1"/>
    </source>
</evidence>
<keyword evidence="3 9" id="KW-0645">Protease</keyword>
<dbReference type="GO" id="GO:0004298">
    <property type="term" value="F:threonine-type endopeptidase activity"/>
    <property type="evidence" value="ECO:0007669"/>
    <property type="project" value="UniProtKB-UniRule"/>
</dbReference>
<protein>
    <recommendedName>
        <fullName evidence="9 10">Proteasome subunit beta</fullName>
        <ecNumber evidence="9 10">3.4.25.1</ecNumber>
    </recommendedName>
    <alternativeName>
        <fullName evidence="9">20S proteasome beta subunit</fullName>
    </alternativeName>
    <alternativeName>
        <fullName evidence="9">Proteasome core protein PrcB</fullName>
    </alternativeName>
</protein>
<comment type="activity regulation">
    <text evidence="9">The formation of the proteasomal ATPase ARC-20S proteasome complex, likely via the docking of the C-termini of ARC into the intersubunit pockets in the alpha-rings, may trigger opening of the gate for substrate entry. Interconversion between the open-gate and close-gate conformations leads to a dynamic regulation of the 20S proteasome proteolysis activity.</text>
</comment>
<evidence type="ECO:0000256" key="3">
    <source>
        <dbReference type="ARBA" id="ARBA00022670"/>
    </source>
</evidence>
<keyword evidence="4 9" id="KW-0888">Threonine protease</keyword>
<evidence type="ECO:0000256" key="2">
    <source>
        <dbReference type="ARBA" id="ARBA00022490"/>
    </source>
</evidence>
<evidence type="ECO:0000256" key="6">
    <source>
        <dbReference type="ARBA" id="ARBA00022813"/>
    </source>
</evidence>
<comment type="pathway">
    <text evidence="9">Protein degradation; proteasomal Pup-dependent pathway.</text>
</comment>
<evidence type="ECO:0000313" key="13">
    <source>
        <dbReference type="Proteomes" id="UP000237846"/>
    </source>
</evidence>
<keyword evidence="13" id="KW-1185">Reference proteome</keyword>
<comment type="catalytic activity">
    <reaction evidence="1 9">
        <text>Cleavage of peptide bonds with very broad specificity.</text>
        <dbReference type="EC" id="3.4.25.1"/>
    </reaction>
</comment>
<feature type="active site" description="Nucleophile" evidence="9 11">
    <location>
        <position position="54"/>
    </location>
</feature>
<dbReference type="PRINTS" id="PR00141">
    <property type="entry name" value="PROTEASOME"/>
</dbReference>
<dbReference type="EC" id="3.4.25.1" evidence="9 10"/>
<dbReference type="SUPFAM" id="SSF56235">
    <property type="entry name" value="N-terminal nucleophile aminohydrolases (Ntn hydrolases)"/>
    <property type="match status" value="1"/>
</dbReference>
<dbReference type="Pfam" id="PF00227">
    <property type="entry name" value="Proteasome"/>
    <property type="match status" value="1"/>
</dbReference>
<evidence type="ECO:0000256" key="4">
    <source>
        <dbReference type="ARBA" id="ARBA00022698"/>
    </source>
</evidence>
<dbReference type="RefSeq" id="WP_106252529.1">
    <property type="nucleotide sequence ID" value="NZ_PVZC01000010.1"/>
</dbReference>
<dbReference type="OrthoDB" id="5174038at2"/>
<evidence type="ECO:0000256" key="9">
    <source>
        <dbReference type="HAMAP-Rule" id="MF_02113"/>
    </source>
</evidence>
<dbReference type="CDD" id="cd01906">
    <property type="entry name" value="proteasome_protease_HslV"/>
    <property type="match status" value="1"/>
</dbReference>
<dbReference type="NCBIfam" id="TIGR03690">
    <property type="entry name" value="20S_bact_beta"/>
    <property type="match status" value="1"/>
</dbReference>
<dbReference type="InterPro" id="IPR001353">
    <property type="entry name" value="Proteasome_sua/b"/>
</dbReference>
<dbReference type="InterPro" id="IPR022483">
    <property type="entry name" value="PSB_actinobac"/>
</dbReference>
<evidence type="ECO:0000256" key="1">
    <source>
        <dbReference type="ARBA" id="ARBA00001198"/>
    </source>
</evidence>
<dbReference type="GO" id="GO:0019774">
    <property type="term" value="C:proteasome core complex, beta-subunit complex"/>
    <property type="evidence" value="ECO:0007669"/>
    <property type="project" value="UniProtKB-UniRule"/>
</dbReference>
<dbReference type="GO" id="GO:0005737">
    <property type="term" value="C:cytoplasm"/>
    <property type="evidence" value="ECO:0007669"/>
    <property type="project" value="UniProtKB-SubCell"/>
</dbReference>
<feature type="propeptide" id="PRO_5015790332" description="Removed in mature form; by autocatalysis" evidence="9">
    <location>
        <begin position="1"/>
        <end position="53"/>
    </location>
</feature>
<comment type="function">
    <text evidence="9">Component of the proteasome core, a large protease complex with broad specificity involved in protein degradation.</text>
</comment>
<accession>A0A2T0PU75</accession>
<sequence length="281" mass="29796">MVSPFDGAGRLPAAFLSPGSSSFVDFLAAQAPELLPGRRPLPEGAAEELTPHATTIVALTFPGGVVLAGDRRATSGNVIAHRNMEKVYRSDEFSAVAIAGAAALGIELARLFQMELEHYEKREGRRLSLDGKANRLGAMVRGNLALAMQGLAVVPLFAGYDEDRGGGRVFSYDPAGGRYEEHRFHSIGSGSVYAKGALKKLYRDDLSAEDTVLVAVQALYDAAEDDAATGGPDVHRRIFPIVAVITEEGYRRLPEAEVAAVAEAVVAGRAERPDGPGAPLR</sequence>
<keyword evidence="7 9" id="KW-0647">Proteasome</keyword>
<evidence type="ECO:0000256" key="8">
    <source>
        <dbReference type="ARBA" id="ARBA00023145"/>
    </source>
</evidence>
<dbReference type="Gene3D" id="3.60.20.10">
    <property type="entry name" value="Glutamine Phosphoribosylpyrophosphate, subunit 1, domain 1"/>
    <property type="match status" value="1"/>
</dbReference>
<comment type="similarity">
    <text evidence="9">Belongs to the peptidase T1B family.</text>
</comment>
<gene>
    <name evidence="9" type="primary">prcB</name>
    <name evidence="12" type="ORF">CLV72_110108</name>
</gene>
<dbReference type="InterPro" id="IPR023333">
    <property type="entry name" value="Proteasome_suB-type"/>
</dbReference>
<reference evidence="12 13" key="1">
    <citation type="submission" date="2018-03" db="EMBL/GenBank/DDBJ databases">
        <title>Genomic Encyclopedia of Archaeal and Bacterial Type Strains, Phase II (KMG-II): from individual species to whole genera.</title>
        <authorList>
            <person name="Goeker M."/>
        </authorList>
    </citation>
    <scope>NUCLEOTIDE SEQUENCE [LARGE SCALE GENOMIC DNA]</scope>
    <source>
        <strain evidence="12 13">DSM 45601</strain>
    </source>
</reference>
<dbReference type="PANTHER" id="PTHR32194">
    <property type="entry name" value="METALLOPROTEASE TLDD"/>
    <property type="match status" value="1"/>
</dbReference>
<evidence type="ECO:0000256" key="10">
    <source>
        <dbReference type="NCBIfam" id="TIGR03690"/>
    </source>
</evidence>
<dbReference type="UniPathway" id="UPA00997"/>
<dbReference type="GO" id="GO:0019941">
    <property type="term" value="P:modification-dependent protein catabolic process"/>
    <property type="evidence" value="ECO:0007669"/>
    <property type="project" value="UniProtKB-UniRule"/>
</dbReference>
<dbReference type="GO" id="GO:0010498">
    <property type="term" value="P:proteasomal protein catabolic process"/>
    <property type="evidence" value="ECO:0007669"/>
    <property type="project" value="UniProtKB-UniRule"/>
</dbReference>
<feature type="chain" id="PRO_5023290481" description="Proteasome subunit beta" evidence="9">
    <location>
        <begin position="54"/>
        <end position="281"/>
    </location>
</feature>
<dbReference type="HAMAP" id="MF_02113_B">
    <property type="entry name" value="Proteasome_B_B"/>
    <property type="match status" value="1"/>
</dbReference>
<name>A0A2T0PU75_9ACTN</name>
<dbReference type="InterPro" id="IPR029055">
    <property type="entry name" value="Ntn_hydrolases_N"/>
</dbReference>
<keyword evidence="6 9" id="KW-0068">Autocatalytic cleavage</keyword>
<evidence type="ECO:0000256" key="5">
    <source>
        <dbReference type="ARBA" id="ARBA00022801"/>
    </source>
</evidence>
<dbReference type="Proteomes" id="UP000237846">
    <property type="component" value="Unassembled WGS sequence"/>
</dbReference>
<keyword evidence="5 9" id="KW-0378">Hydrolase</keyword>
<comment type="subunit">
    <text evidence="9">The 20S proteasome core is composed of 14 alpha and 14 beta subunits that assemble into four stacked heptameric rings, resulting in a barrel-shaped structure. The two inner rings, each composed of seven catalytic beta subunits, are sandwiched by two outer rings, each composed of seven alpha subunits. The catalytic chamber with the active sites is on the inside of the barrel. Has a gated structure, the ends of the cylinder being occluded by the N-termini of the alpha-subunits. Is capped by the proteasome-associated ATPase, ARC.</text>
</comment>
<keyword evidence="2 9" id="KW-0963">Cytoplasm</keyword>
<comment type="subcellular location">
    <subcellularLocation>
        <location evidence="9">Cytoplasm</location>
    </subcellularLocation>
</comment>
<organism evidence="12 13">
    <name type="scientific">Allonocardiopsis opalescens</name>
    <dbReference type="NCBI Taxonomy" id="1144618"/>
    <lineage>
        <taxon>Bacteria</taxon>
        <taxon>Bacillati</taxon>
        <taxon>Actinomycetota</taxon>
        <taxon>Actinomycetes</taxon>
        <taxon>Streptosporangiales</taxon>
        <taxon>Allonocardiopsis</taxon>
    </lineage>
</organism>
<dbReference type="PROSITE" id="PS51476">
    <property type="entry name" value="PROTEASOME_BETA_2"/>
    <property type="match status" value="1"/>
</dbReference>
<evidence type="ECO:0000313" key="12">
    <source>
        <dbReference type="EMBL" id="PRX92348.1"/>
    </source>
</evidence>
<proteinExistence type="inferred from homology"/>
<keyword evidence="8 9" id="KW-0865">Zymogen</keyword>
<dbReference type="EMBL" id="PVZC01000010">
    <property type="protein sequence ID" value="PRX92348.1"/>
    <property type="molecule type" value="Genomic_DNA"/>
</dbReference>
<comment type="caution">
    <text evidence="12">The sequence shown here is derived from an EMBL/GenBank/DDBJ whole genome shotgun (WGS) entry which is preliminary data.</text>
</comment>